<dbReference type="EMBL" id="DTIN01000014">
    <property type="protein sequence ID" value="HFX13392.1"/>
    <property type="molecule type" value="Genomic_DNA"/>
</dbReference>
<comment type="similarity">
    <text evidence="1">Belongs to the iron-sulfur cluster assembly SufBD family.</text>
</comment>
<dbReference type="PANTHER" id="PTHR30508">
    <property type="entry name" value="FES CLUSTER ASSEMBLY PROTEIN SUF"/>
    <property type="match status" value="1"/>
</dbReference>
<dbReference type="SUPFAM" id="SSF101960">
    <property type="entry name" value="Stabilizer of iron transporter SufD"/>
    <property type="match status" value="1"/>
</dbReference>
<evidence type="ECO:0000259" key="2">
    <source>
        <dbReference type="Pfam" id="PF01458"/>
    </source>
</evidence>
<proteinExistence type="inferred from homology"/>
<dbReference type="InterPro" id="IPR037284">
    <property type="entry name" value="SUF_FeS_clus_asmbl_SufBD_sf"/>
</dbReference>
<dbReference type="InterPro" id="IPR055346">
    <property type="entry name" value="Fe-S_cluster_assembly_SufBD"/>
</dbReference>
<gene>
    <name evidence="3" type="ORF">ENW00_04420</name>
</gene>
<comment type="caution">
    <text evidence="3">The sequence shown here is derived from an EMBL/GenBank/DDBJ whole genome shotgun (WGS) entry which is preliminary data.</text>
</comment>
<dbReference type="AlphaFoldDB" id="A0A7C3MNR1"/>
<evidence type="ECO:0000313" key="3">
    <source>
        <dbReference type="EMBL" id="HFX13392.1"/>
    </source>
</evidence>
<reference evidence="3" key="1">
    <citation type="journal article" date="2020" name="mSystems">
        <title>Genome- and Community-Level Interaction Insights into Carbon Utilization and Element Cycling Functions of Hydrothermarchaeota in Hydrothermal Sediment.</title>
        <authorList>
            <person name="Zhou Z."/>
            <person name="Liu Y."/>
            <person name="Xu W."/>
            <person name="Pan J."/>
            <person name="Luo Z.H."/>
            <person name="Li M."/>
        </authorList>
    </citation>
    <scope>NUCLEOTIDE SEQUENCE [LARGE SCALE GENOMIC DNA]</scope>
    <source>
        <strain evidence="3">SpSt-81</strain>
    </source>
</reference>
<protein>
    <submittedName>
        <fullName evidence="3">SufD family Fe-S cluster assembly protein</fullName>
    </submittedName>
</protein>
<organism evidence="3">
    <name type="scientific">Dictyoglomus thermophilum</name>
    <dbReference type="NCBI Taxonomy" id="14"/>
    <lineage>
        <taxon>Bacteria</taxon>
        <taxon>Pseudomonadati</taxon>
        <taxon>Dictyoglomota</taxon>
        <taxon>Dictyoglomia</taxon>
        <taxon>Dictyoglomales</taxon>
        <taxon>Dictyoglomaceae</taxon>
        <taxon>Dictyoglomus</taxon>
    </lineage>
</organism>
<name>A0A7C3MNR1_DICTH</name>
<dbReference type="PANTHER" id="PTHR30508:SF1">
    <property type="entry name" value="UPF0051 PROTEIN ABCI8, CHLOROPLASTIC-RELATED"/>
    <property type="match status" value="1"/>
</dbReference>
<feature type="domain" description="SUF system FeS cluster assembly SufBD core" evidence="2">
    <location>
        <begin position="155"/>
        <end position="383"/>
    </location>
</feature>
<evidence type="ECO:0000256" key="1">
    <source>
        <dbReference type="ARBA" id="ARBA00043967"/>
    </source>
</evidence>
<sequence>MLKTYLKEIREKAFKAKDKPAILGPDIDLEPYMRTIEETPIGDLEKLPDEIKENILYSGITPSENDRAGTYFQINHSVVYEKLQEIYKGKLEIMSIQEALEKYDWLENYYSRLIPPDTDKYTAWAEIKPTGGYFIRVFKGQKVEHPVQSCLYIKEGNISQNVHNIIIVEEGAEIFVTTGCLTHLKDQPGIHIGISEFYVKKGGKLYFTMIHNWSEEFHVRPRTAVLVEEGGVFINNYVTLKPVKSIQSYPTVYVRKGAIARLYSIIYGRKDSYIDLGGRLVFEEEDAKGEIVSRIIANDSSKIYSRSEIIGKAKGTKGFLDCRGILLSKSSQIVAVPILDAQHPESELSHEAAIGPINEEEIEYLTTRGFDKDEAMSTITRGFLSLEIPGLPKVAKEQINYAVAQLEKAGL</sequence>
<dbReference type="InterPro" id="IPR000825">
    <property type="entry name" value="SUF_FeS_clus_asmbl_SufBD_core"/>
</dbReference>
<accession>A0A7C3MNR1</accession>
<dbReference type="GO" id="GO:0016226">
    <property type="term" value="P:iron-sulfur cluster assembly"/>
    <property type="evidence" value="ECO:0007669"/>
    <property type="project" value="InterPro"/>
</dbReference>
<dbReference type="Pfam" id="PF01458">
    <property type="entry name" value="SUFBD_core"/>
    <property type="match status" value="1"/>
</dbReference>